<dbReference type="InterPro" id="IPR051543">
    <property type="entry name" value="Serine_Peptidase_S9A"/>
</dbReference>
<dbReference type="InterPro" id="IPR001375">
    <property type="entry name" value="Peptidase_S9_cat"/>
</dbReference>
<proteinExistence type="inferred from homology"/>
<dbReference type="GO" id="GO:0009507">
    <property type="term" value="C:chloroplast"/>
    <property type="evidence" value="ECO:0007669"/>
    <property type="project" value="TreeGrafter"/>
</dbReference>
<comment type="caution">
    <text evidence="5">The sequence shown here is derived from an EMBL/GenBank/DDBJ whole genome shotgun (WGS) entry which is preliminary data.</text>
</comment>
<dbReference type="EMBL" id="JAXIOK010000008">
    <property type="protein sequence ID" value="KAK4764455.1"/>
    <property type="molecule type" value="Genomic_DNA"/>
</dbReference>
<keyword evidence="3" id="KW-0645">Protease</keyword>
<dbReference type="GO" id="GO:0004252">
    <property type="term" value="F:serine-type endopeptidase activity"/>
    <property type="evidence" value="ECO:0007669"/>
    <property type="project" value="UniProtKB-UniRule"/>
</dbReference>
<dbReference type="EC" id="3.4.21.-" evidence="3"/>
<reference evidence="5 6" key="1">
    <citation type="journal article" date="2023" name="Hortic Res">
        <title>Pangenome of water caltrop reveals structural variations and asymmetric subgenome divergence after allopolyploidization.</title>
        <authorList>
            <person name="Zhang X."/>
            <person name="Chen Y."/>
            <person name="Wang L."/>
            <person name="Yuan Y."/>
            <person name="Fang M."/>
            <person name="Shi L."/>
            <person name="Lu R."/>
            <person name="Comes H.P."/>
            <person name="Ma Y."/>
            <person name="Chen Y."/>
            <person name="Huang G."/>
            <person name="Zhou Y."/>
            <person name="Zheng Z."/>
            <person name="Qiu Y."/>
        </authorList>
    </citation>
    <scope>NUCLEOTIDE SEQUENCE [LARGE SCALE GENOMIC DNA]</scope>
    <source>
        <tissue evidence="5">Roots</tissue>
    </source>
</reference>
<dbReference type="Gene3D" id="3.40.50.1820">
    <property type="entry name" value="alpha/beta hydrolase"/>
    <property type="match status" value="1"/>
</dbReference>
<comment type="function">
    <text evidence="2">Serine peptidase whose precise substrate specificity remains unclear. Does not cleave peptides after a arginine or lysine residue. Regulates trans-Golgi network morphology and sorting by regulating the membrane binding of the AP-1 complex. May play a role in the regulation of synaptic vesicle exocytosis.</text>
</comment>
<dbReference type="SUPFAM" id="SSF53474">
    <property type="entry name" value="alpha/beta-Hydrolases"/>
    <property type="match status" value="1"/>
</dbReference>
<evidence type="ECO:0000256" key="3">
    <source>
        <dbReference type="RuleBase" id="RU368024"/>
    </source>
</evidence>
<comment type="similarity">
    <text evidence="1 3">Belongs to the peptidase S9A family.</text>
</comment>
<dbReference type="PANTHER" id="PTHR11757:SF12">
    <property type="entry name" value="PROLYL ENDOPEPTIDASE"/>
    <property type="match status" value="1"/>
</dbReference>
<organism evidence="5 6">
    <name type="scientific">Trapa incisa</name>
    <dbReference type="NCBI Taxonomy" id="236973"/>
    <lineage>
        <taxon>Eukaryota</taxon>
        <taxon>Viridiplantae</taxon>
        <taxon>Streptophyta</taxon>
        <taxon>Embryophyta</taxon>
        <taxon>Tracheophyta</taxon>
        <taxon>Spermatophyta</taxon>
        <taxon>Magnoliopsida</taxon>
        <taxon>eudicotyledons</taxon>
        <taxon>Gunneridae</taxon>
        <taxon>Pentapetalae</taxon>
        <taxon>rosids</taxon>
        <taxon>malvids</taxon>
        <taxon>Myrtales</taxon>
        <taxon>Lythraceae</taxon>
        <taxon>Trapa</taxon>
    </lineage>
</organism>
<dbReference type="GO" id="GO:0006508">
    <property type="term" value="P:proteolysis"/>
    <property type="evidence" value="ECO:0007669"/>
    <property type="project" value="UniProtKB-KW"/>
</dbReference>
<dbReference type="Proteomes" id="UP001345219">
    <property type="component" value="Chromosome 11"/>
</dbReference>
<dbReference type="AlphaFoldDB" id="A0AAN7KK71"/>
<evidence type="ECO:0000313" key="6">
    <source>
        <dbReference type="Proteomes" id="UP001345219"/>
    </source>
</evidence>
<keyword evidence="3" id="KW-0720">Serine protease</keyword>
<dbReference type="Pfam" id="PF00326">
    <property type="entry name" value="Peptidase_S9"/>
    <property type="match status" value="1"/>
</dbReference>
<keyword evidence="3" id="KW-0378">Hydrolase</keyword>
<evidence type="ECO:0000256" key="2">
    <source>
        <dbReference type="ARBA" id="ARBA00045448"/>
    </source>
</evidence>
<keyword evidence="6" id="KW-1185">Reference proteome</keyword>
<dbReference type="PRINTS" id="PR00862">
    <property type="entry name" value="PROLIGOPTASE"/>
</dbReference>
<evidence type="ECO:0000259" key="4">
    <source>
        <dbReference type="Pfam" id="PF00326"/>
    </source>
</evidence>
<protein>
    <recommendedName>
        <fullName evidence="3">Prolyl endopeptidase</fullName>
        <ecNumber evidence="3">3.4.21.-</ecNumber>
    </recommendedName>
</protein>
<evidence type="ECO:0000313" key="5">
    <source>
        <dbReference type="EMBL" id="KAK4764455.1"/>
    </source>
</evidence>
<name>A0AAN7KK71_9MYRT</name>
<dbReference type="Gene3D" id="2.130.10.120">
    <property type="entry name" value="Prolyl oligopeptidase, N-terminal domain"/>
    <property type="match status" value="1"/>
</dbReference>
<gene>
    <name evidence="5" type="ORF">SAY87_013893</name>
</gene>
<accession>A0AAN7KK71</accession>
<sequence>MSFQDMDVFSGHLVLSITKDGLPLLCSINLPINHHCKHPAVLEEFNPWFFPLPSNLCSILPGSNHDFMNPVYRTVLSSPVMPDLIVDYDLSRRTFSIVHQEVVKGVSLPGGSSSSVDAKKTLYPLSSKEIKDANIIEFEMHRWKEVYDIYCCERREVASHDGVKVPLTILYSKEAWRQGQSPGLLHVYGAYGEVLDMTWCPNRLSLLDRGWLLAFADVRGGGGAGSSWHEAGRGCDKENSVYDFASCGKYLVEEGFIREDRLCAIGSSAGCLPIGAAINIYPDLLRAAILKVPFLDICNTLLDPELPLTTLDYEEFGNPQIPSQYESIMRYSPYDNIPSGGCFPSTLVIASFLDSRVGVWEAAKWVARVRDHSCSSCSRSVILSTNMAAGHFSEGGQFQHLKEAAFEYAFLMKVLCIHPSGAFS</sequence>
<dbReference type="InterPro" id="IPR029058">
    <property type="entry name" value="AB_hydrolase_fold"/>
</dbReference>
<evidence type="ECO:0000256" key="1">
    <source>
        <dbReference type="ARBA" id="ARBA00005228"/>
    </source>
</evidence>
<dbReference type="PANTHER" id="PTHR11757">
    <property type="entry name" value="PROTEASE FAMILY S9A OLIGOPEPTIDASE"/>
    <property type="match status" value="1"/>
</dbReference>
<dbReference type="InterPro" id="IPR002470">
    <property type="entry name" value="Peptidase_S9A"/>
</dbReference>
<feature type="domain" description="Peptidase S9 prolyl oligopeptidase catalytic" evidence="4">
    <location>
        <begin position="203"/>
        <end position="415"/>
    </location>
</feature>